<reference evidence="1" key="2">
    <citation type="submission" date="2021-03" db="UniProtKB">
        <authorList>
            <consortium name="EnsemblPlants"/>
        </authorList>
    </citation>
    <scope>IDENTIFICATION</scope>
</reference>
<sequence>MGCDGCSGRDMWSRDVLILVKTSVETYSAANGGGDKHAAGATINSTYAIDSINAKDSSVVIDSTKAIDSTNAKDSTAIPLERKMGCSGCRVCASIKSENKQKRLKSVATKGKVKEVEKGVKEKQNVKFEDPDGEDGGLNLGDEVQGSKSVVYGTFRNRMSPSSVINVAKKLRKIS</sequence>
<dbReference type="AlphaFoldDB" id="A0A803L382"/>
<accession>A0A803L382</accession>
<protein>
    <submittedName>
        <fullName evidence="1">Uncharacterized protein</fullName>
    </submittedName>
</protein>
<proteinExistence type="predicted"/>
<organism evidence="1 2">
    <name type="scientific">Chenopodium quinoa</name>
    <name type="common">Quinoa</name>
    <dbReference type="NCBI Taxonomy" id="63459"/>
    <lineage>
        <taxon>Eukaryota</taxon>
        <taxon>Viridiplantae</taxon>
        <taxon>Streptophyta</taxon>
        <taxon>Embryophyta</taxon>
        <taxon>Tracheophyta</taxon>
        <taxon>Spermatophyta</taxon>
        <taxon>Magnoliopsida</taxon>
        <taxon>eudicotyledons</taxon>
        <taxon>Gunneridae</taxon>
        <taxon>Pentapetalae</taxon>
        <taxon>Caryophyllales</taxon>
        <taxon>Chenopodiaceae</taxon>
        <taxon>Chenopodioideae</taxon>
        <taxon>Atripliceae</taxon>
        <taxon>Chenopodium</taxon>
    </lineage>
</organism>
<reference evidence="1" key="1">
    <citation type="journal article" date="2017" name="Nature">
        <title>The genome of Chenopodium quinoa.</title>
        <authorList>
            <person name="Jarvis D.E."/>
            <person name="Ho Y.S."/>
            <person name="Lightfoot D.J."/>
            <person name="Schmoeckel S.M."/>
            <person name="Li B."/>
            <person name="Borm T.J.A."/>
            <person name="Ohyanagi H."/>
            <person name="Mineta K."/>
            <person name="Michell C.T."/>
            <person name="Saber N."/>
            <person name="Kharbatia N.M."/>
            <person name="Rupper R.R."/>
            <person name="Sharp A.R."/>
            <person name="Dally N."/>
            <person name="Boughton B.A."/>
            <person name="Woo Y.H."/>
            <person name="Gao G."/>
            <person name="Schijlen E.G.W.M."/>
            <person name="Guo X."/>
            <person name="Momin A.A."/>
            <person name="Negrao S."/>
            <person name="Al-Babili S."/>
            <person name="Gehring C."/>
            <person name="Roessner U."/>
            <person name="Jung C."/>
            <person name="Murphy K."/>
            <person name="Arold S.T."/>
            <person name="Gojobori T."/>
            <person name="van der Linden C.G."/>
            <person name="van Loo E.N."/>
            <person name="Jellen E.N."/>
            <person name="Maughan P.J."/>
            <person name="Tester M."/>
        </authorList>
    </citation>
    <scope>NUCLEOTIDE SEQUENCE [LARGE SCALE GENOMIC DNA]</scope>
    <source>
        <strain evidence="1">cv. PI 614886</strain>
    </source>
</reference>
<evidence type="ECO:0000313" key="2">
    <source>
        <dbReference type="Proteomes" id="UP000596660"/>
    </source>
</evidence>
<dbReference type="Gramene" id="AUR62006321-RA">
    <property type="protein sequence ID" value="AUR62006321-RA:cds"/>
    <property type="gene ID" value="AUR62006321"/>
</dbReference>
<dbReference type="Proteomes" id="UP000596660">
    <property type="component" value="Unplaced"/>
</dbReference>
<evidence type="ECO:0000313" key="1">
    <source>
        <dbReference type="EnsemblPlants" id="AUR62006321-RA:cds"/>
    </source>
</evidence>
<name>A0A803L382_CHEQI</name>
<dbReference type="EnsemblPlants" id="AUR62006321-RA">
    <property type="protein sequence ID" value="AUR62006321-RA:cds"/>
    <property type="gene ID" value="AUR62006321"/>
</dbReference>
<keyword evidence="2" id="KW-1185">Reference proteome</keyword>